<dbReference type="InterPro" id="IPR036390">
    <property type="entry name" value="WH_DNA-bd_sf"/>
</dbReference>
<dbReference type="RefSeq" id="WP_089968229.1">
    <property type="nucleotide sequence ID" value="NZ_FNJM01000003.1"/>
</dbReference>
<dbReference type="EMBL" id="FNJM01000003">
    <property type="protein sequence ID" value="SDP29765.1"/>
    <property type="molecule type" value="Genomic_DNA"/>
</dbReference>
<dbReference type="InterPro" id="IPR005149">
    <property type="entry name" value="Tscrpt_reg_PadR_N"/>
</dbReference>
<dbReference type="Gene3D" id="1.10.10.10">
    <property type="entry name" value="Winged helix-like DNA-binding domain superfamily/Winged helix DNA-binding domain"/>
    <property type="match status" value="1"/>
</dbReference>
<gene>
    <name evidence="2" type="ORF">H7E68_10975</name>
    <name evidence="3" type="ORF">SAMN04488529_103228</name>
</gene>
<evidence type="ECO:0000313" key="5">
    <source>
        <dbReference type="Proteomes" id="UP000585258"/>
    </source>
</evidence>
<sequence length="239" mass="28129">MVKVLILYYLNIKATHGYEIQKFIQASGFEAWTNIKAGSIYYALSKMDKNGEIRLVREENRGSRVRRIYEITDLGVIELKKEIEKKLDKPLVPLNIDKFILPITFNKLDKDEAISIIEDRIKELNKKLEYWNYWKGIKINDCSTQVERLSFEMTICNYEYEIKWHESLIEEFDLYCELSEKNEVMIKSFNFAELDEKDSKDININKASLKELKNIILNDPTGAKNALERLITIIGEEKN</sequence>
<organism evidence="3 4">
    <name type="scientific">Clostridium gasigenes</name>
    <dbReference type="NCBI Taxonomy" id="94869"/>
    <lineage>
        <taxon>Bacteria</taxon>
        <taxon>Bacillati</taxon>
        <taxon>Bacillota</taxon>
        <taxon>Clostridia</taxon>
        <taxon>Eubacteriales</taxon>
        <taxon>Clostridiaceae</taxon>
        <taxon>Clostridium</taxon>
    </lineage>
</organism>
<proteinExistence type="predicted"/>
<dbReference type="Pfam" id="PF03551">
    <property type="entry name" value="PadR"/>
    <property type="match status" value="1"/>
</dbReference>
<reference evidence="3 4" key="1">
    <citation type="submission" date="2016-10" db="EMBL/GenBank/DDBJ databases">
        <authorList>
            <person name="de Groot N.N."/>
        </authorList>
    </citation>
    <scope>NUCLEOTIDE SEQUENCE [LARGE SCALE GENOMIC DNA]</scope>
    <source>
        <strain evidence="3 4">DSM 12272</strain>
    </source>
</reference>
<dbReference type="OrthoDB" id="9808762at2"/>
<dbReference type="InterPro" id="IPR036388">
    <property type="entry name" value="WH-like_DNA-bd_sf"/>
</dbReference>
<evidence type="ECO:0000259" key="1">
    <source>
        <dbReference type="Pfam" id="PF03551"/>
    </source>
</evidence>
<dbReference type="Proteomes" id="UP000585258">
    <property type="component" value="Unassembled WGS sequence"/>
</dbReference>
<evidence type="ECO:0000313" key="2">
    <source>
        <dbReference type="EMBL" id="MBB6715251.1"/>
    </source>
</evidence>
<dbReference type="PANTHER" id="PTHR43252:SF7">
    <property type="entry name" value="TRANSCRIPTIONAL REGULATOR YQJI"/>
    <property type="match status" value="1"/>
</dbReference>
<protein>
    <submittedName>
        <fullName evidence="2">PadR family transcriptional regulator</fullName>
    </submittedName>
    <submittedName>
        <fullName evidence="3">Transcriptional regulator PadR-like family protein</fullName>
    </submittedName>
</protein>
<dbReference type="STRING" id="94869.SAMN04488529_103228"/>
<dbReference type="AlphaFoldDB" id="A0A1H0RJZ0"/>
<keyword evidence="4" id="KW-1185">Reference proteome</keyword>
<dbReference type="Proteomes" id="UP000198597">
    <property type="component" value="Unassembled WGS sequence"/>
</dbReference>
<name>A0A1H0RJZ0_9CLOT</name>
<dbReference type="SUPFAM" id="SSF46785">
    <property type="entry name" value="Winged helix' DNA-binding domain"/>
    <property type="match status" value="1"/>
</dbReference>
<evidence type="ECO:0000313" key="4">
    <source>
        <dbReference type="Proteomes" id="UP000198597"/>
    </source>
</evidence>
<dbReference type="EMBL" id="JACKWY010000005">
    <property type="protein sequence ID" value="MBB6715251.1"/>
    <property type="molecule type" value="Genomic_DNA"/>
</dbReference>
<feature type="domain" description="Transcription regulator PadR N-terminal" evidence="1">
    <location>
        <begin position="6"/>
        <end position="80"/>
    </location>
</feature>
<dbReference type="PANTHER" id="PTHR43252">
    <property type="entry name" value="TRANSCRIPTIONAL REGULATOR YQJI"/>
    <property type="match status" value="1"/>
</dbReference>
<reference evidence="2 5" key="2">
    <citation type="submission" date="2020-08" db="EMBL/GenBank/DDBJ databases">
        <title>Clostridia isolated from Swiss meat.</title>
        <authorList>
            <person name="Wambui J."/>
            <person name="Stevens M.J.A."/>
            <person name="Stephan R."/>
        </authorList>
    </citation>
    <scope>NUCLEOTIDE SEQUENCE [LARGE SCALE GENOMIC DNA]</scope>
    <source>
        <strain evidence="2 5">CM001</strain>
    </source>
</reference>
<evidence type="ECO:0000313" key="3">
    <source>
        <dbReference type="EMBL" id="SDP29765.1"/>
    </source>
</evidence>
<accession>A0A1H0RJZ0</accession>